<dbReference type="Proteomes" id="UP001497444">
    <property type="component" value="Unassembled WGS sequence"/>
</dbReference>
<accession>A0ABP0VEV2</accession>
<evidence type="ECO:0000256" key="2">
    <source>
        <dbReference type="ARBA" id="ARBA00004496"/>
    </source>
</evidence>
<name>A0ABP0VEV2_9BRYO</name>
<dbReference type="EMBL" id="CAXAQS010000744">
    <property type="protein sequence ID" value="CAK9252964.1"/>
    <property type="molecule type" value="Genomic_DNA"/>
</dbReference>
<dbReference type="Pfam" id="PF10602">
    <property type="entry name" value="RPN7"/>
    <property type="match status" value="1"/>
</dbReference>
<feature type="non-terminal residue" evidence="8">
    <location>
        <position position="427"/>
    </location>
</feature>
<dbReference type="SMART" id="SM00088">
    <property type="entry name" value="PINT"/>
    <property type="match status" value="1"/>
</dbReference>
<comment type="subcellular location">
    <subcellularLocation>
        <location evidence="2">Cytoplasm</location>
    </subcellularLocation>
    <subcellularLocation>
        <location evidence="1">Nucleus</location>
    </subcellularLocation>
</comment>
<sequence length="427" mass="48021">MPLPLQLFSNNVEPMQLDAALDENESGDNGESTHNNGNDCLGTYLVDNANIDLESYSNSYIGLARINRLLFIADHCVQLRVEALRTALNYVKDSTYNVNIYSQIYRKLADTLAVTGVNPESMIGPIDTNWIETKTKKAALKLEKLDTDLKNYKSNSIKESIRRGHDDLGDHYLDCGDLSNALKCYSRSRDYCTSGKHVLNMCLNVIKVSIYLQNWSHVLTYVAKAEGTPEYSSSSSIATRLHCAAGLSDLASKKYKNAAKHFLAANFDHFTPDYGEMLSANNVAIYGGLCALASFDRNELQKNIISNSAFKLFLELEPQLRDAITKFHDSKYANCLSILDELRDNLLLDIYLAQHVCVLYSHIRNRALIQYFSPYLSADMNKMSLAFNTSVTSLEDELMQLILDGQIQARIDSHNKILYAKDVDQRT</sequence>
<comment type="similarity">
    <text evidence="3">Belongs to the CSN1 family.</text>
</comment>
<dbReference type="PANTHER" id="PTHR14145:SF2">
    <property type="entry name" value="COP9 SIGNALOSOME COMPLEX SUBUNIT 1"/>
    <property type="match status" value="1"/>
</dbReference>
<dbReference type="InterPro" id="IPR000717">
    <property type="entry name" value="PCI_dom"/>
</dbReference>
<comment type="caution">
    <text evidence="8">The sequence shown here is derived from an EMBL/GenBank/DDBJ whole genome shotgun (WGS) entry which is preliminary data.</text>
</comment>
<reference evidence="8" key="1">
    <citation type="submission" date="2024-02" db="EMBL/GenBank/DDBJ databases">
        <authorList>
            <consortium name="ELIXIR-Norway"/>
            <consortium name="Elixir Norway"/>
        </authorList>
    </citation>
    <scope>NUCLEOTIDE SEQUENCE</scope>
</reference>
<evidence type="ECO:0000256" key="3">
    <source>
        <dbReference type="ARBA" id="ARBA00008793"/>
    </source>
</evidence>
<dbReference type="PANTHER" id="PTHR14145">
    <property type="entry name" value="26S PROTESOME SUBUNIT 6"/>
    <property type="match status" value="1"/>
</dbReference>
<evidence type="ECO:0000313" key="8">
    <source>
        <dbReference type="EMBL" id="CAK9252964.1"/>
    </source>
</evidence>
<protein>
    <recommendedName>
        <fullName evidence="7">PCI domain-containing protein</fullName>
    </recommendedName>
</protein>
<dbReference type="SUPFAM" id="SSF46785">
    <property type="entry name" value="Winged helix' DNA-binding domain"/>
    <property type="match status" value="1"/>
</dbReference>
<evidence type="ECO:0000313" key="9">
    <source>
        <dbReference type="Proteomes" id="UP001497444"/>
    </source>
</evidence>
<dbReference type="InterPro" id="IPR019585">
    <property type="entry name" value="Rpn7/CSN1"/>
</dbReference>
<dbReference type="PROSITE" id="PS50250">
    <property type="entry name" value="PCI"/>
    <property type="match status" value="1"/>
</dbReference>
<keyword evidence="9" id="KW-1185">Reference proteome</keyword>
<keyword evidence="6" id="KW-0539">Nucleus</keyword>
<dbReference type="Gene3D" id="1.25.40.570">
    <property type="match status" value="1"/>
</dbReference>
<dbReference type="Pfam" id="PF01399">
    <property type="entry name" value="PCI"/>
    <property type="match status" value="1"/>
</dbReference>
<keyword evidence="4" id="KW-0963">Cytoplasm</keyword>
<gene>
    <name evidence="8" type="ORF">CSSPJE1EN1_LOCUS28342</name>
</gene>
<evidence type="ECO:0000256" key="5">
    <source>
        <dbReference type="ARBA" id="ARBA00022790"/>
    </source>
</evidence>
<dbReference type="InterPro" id="IPR045135">
    <property type="entry name" value="Rpn7_N"/>
</dbReference>
<proteinExistence type="inferred from homology"/>
<evidence type="ECO:0000256" key="4">
    <source>
        <dbReference type="ARBA" id="ARBA00022490"/>
    </source>
</evidence>
<organism evidence="8 9">
    <name type="scientific">Sphagnum jensenii</name>
    <dbReference type="NCBI Taxonomy" id="128206"/>
    <lineage>
        <taxon>Eukaryota</taxon>
        <taxon>Viridiplantae</taxon>
        <taxon>Streptophyta</taxon>
        <taxon>Embryophyta</taxon>
        <taxon>Bryophyta</taxon>
        <taxon>Sphagnophytina</taxon>
        <taxon>Sphagnopsida</taxon>
        <taxon>Sphagnales</taxon>
        <taxon>Sphagnaceae</taxon>
        <taxon>Sphagnum</taxon>
    </lineage>
</organism>
<feature type="domain" description="PCI" evidence="7">
    <location>
        <begin position="254"/>
        <end position="425"/>
    </location>
</feature>
<evidence type="ECO:0000256" key="1">
    <source>
        <dbReference type="ARBA" id="ARBA00004123"/>
    </source>
</evidence>
<evidence type="ECO:0000259" key="7">
    <source>
        <dbReference type="PROSITE" id="PS50250"/>
    </source>
</evidence>
<evidence type="ECO:0000256" key="6">
    <source>
        <dbReference type="ARBA" id="ARBA00023242"/>
    </source>
</evidence>
<dbReference type="InterPro" id="IPR036390">
    <property type="entry name" value="WH_DNA-bd_sf"/>
</dbReference>
<keyword evidence="5" id="KW-0736">Signalosome</keyword>